<dbReference type="InterPro" id="IPR051797">
    <property type="entry name" value="TrmB-like"/>
</dbReference>
<evidence type="ECO:0000259" key="1">
    <source>
        <dbReference type="Pfam" id="PF01978"/>
    </source>
</evidence>
<dbReference type="InterPro" id="IPR036388">
    <property type="entry name" value="WH-like_DNA-bd_sf"/>
</dbReference>
<dbReference type="Gene3D" id="1.10.10.10">
    <property type="entry name" value="Winged helix-like DNA-binding domain superfamily/Winged helix DNA-binding domain"/>
    <property type="match status" value="1"/>
</dbReference>
<sequence>MQTESLLKEIGLTDKEIAIYLCLIELGAVPVRTLAQHSKINRGTTYDILKRLLELDLVNYLDKTTHQYFVASDPEKILMLVERKQKELEKVKKQVEETLPELKLIFEKRGGKPVVKLYEGPEGIRAILQDVLDSMEKASEKKYYVFSSASVRKNVYAAMPDFSSKRIKRGIAVQTISLGEGGQLVGLDERRWIASRKTGLDATYELIYDGKVAHISLDNTDNPVGVLIQNREIAETQKLIFEFNWSKL</sequence>
<comment type="caution">
    <text evidence="2">The sequence shown here is derived from an EMBL/GenBank/DDBJ whole genome shotgun (WGS) entry which is preliminary data.</text>
</comment>
<dbReference type="Pfam" id="PF01978">
    <property type="entry name" value="TrmB"/>
    <property type="match status" value="1"/>
</dbReference>
<dbReference type="EMBL" id="MFEL01000010">
    <property type="protein sequence ID" value="OGE81147.1"/>
    <property type="molecule type" value="Genomic_DNA"/>
</dbReference>
<dbReference type="STRING" id="1817825.A2720_01235"/>
<accession>A0A1F5NU07</accession>
<dbReference type="PANTHER" id="PTHR34293">
    <property type="entry name" value="HTH-TYPE TRANSCRIPTIONAL REGULATOR TRMBL2"/>
    <property type="match status" value="1"/>
</dbReference>
<gene>
    <name evidence="2" type="ORF">A2720_01235</name>
</gene>
<dbReference type="AlphaFoldDB" id="A0A1F5NU07"/>
<reference evidence="2 3" key="1">
    <citation type="journal article" date="2016" name="Nat. Commun.">
        <title>Thousands of microbial genomes shed light on interconnected biogeochemical processes in an aquifer system.</title>
        <authorList>
            <person name="Anantharaman K."/>
            <person name="Brown C.T."/>
            <person name="Hug L.A."/>
            <person name="Sharon I."/>
            <person name="Castelle C.J."/>
            <person name="Probst A.J."/>
            <person name="Thomas B.C."/>
            <person name="Singh A."/>
            <person name="Wilkins M.J."/>
            <person name="Karaoz U."/>
            <person name="Brodie E.L."/>
            <person name="Williams K.H."/>
            <person name="Hubbard S.S."/>
            <person name="Banfield J.F."/>
        </authorList>
    </citation>
    <scope>NUCLEOTIDE SEQUENCE [LARGE SCALE GENOMIC DNA]</scope>
</reference>
<protein>
    <recommendedName>
        <fullName evidence="1">Transcription regulator TrmB N-terminal domain-containing protein</fullName>
    </recommendedName>
</protein>
<evidence type="ECO:0000313" key="3">
    <source>
        <dbReference type="Proteomes" id="UP000178892"/>
    </source>
</evidence>
<name>A0A1F5NU07_9BACT</name>
<dbReference type="PANTHER" id="PTHR34293:SF1">
    <property type="entry name" value="HTH-TYPE TRANSCRIPTIONAL REGULATOR TRMBL2"/>
    <property type="match status" value="1"/>
</dbReference>
<proteinExistence type="predicted"/>
<dbReference type="SUPFAM" id="SSF46785">
    <property type="entry name" value="Winged helix' DNA-binding domain"/>
    <property type="match status" value="1"/>
</dbReference>
<dbReference type="InterPro" id="IPR036390">
    <property type="entry name" value="WH_DNA-bd_sf"/>
</dbReference>
<dbReference type="Proteomes" id="UP000178892">
    <property type="component" value="Unassembled WGS sequence"/>
</dbReference>
<evidence type="ECO:0000313" key="2">
    <source>
        <dbReference type="EMBL" id="OGE81147.1"/>
    </source>
</evidence>
<dbReference type="InterPro" id="IPR002831">
    <property type="entry name" value="Tscrpt_reg_TrmB_N"/>
</dbReference>
<organism evidence="2 3">
    <name type="scientific">Candidatus Doudnabacteria bacterium RIFCSPHIGHO2_01_FULL_46_24</name>
    <dbReference type="NCBI Taxonomy" id="1817825"/>
    <lineage>
        <taxon>Bacteria</taxon>
        <taxon>Candidatus Doudnaibacteriota</taxon>
    </lineage>
</organism>
<feature type="domain" description="Transcription regulator TrmB N-terminal" evidence="1">
    <location>
        <begin position="7"/>
        <end position="75"/>
    </location>
</feature>